<dbReference type="STRING" id="364032.SAMN05443662_1015"/>
<evidence type="ECO:0000256" key="7">
    <source>
        <dbReference type="SAM" id="Phobius"/>
    </source>
</evidence>
<keyword evidence="5" id="KW-0175">Coiled coil</keyword>
<evidence type="ECO:0000256" key="1">
    <source>
        <dbReference type="ARBA" id="ARBA00022475"/>
    </source>
</evidence>
<keyword evidence="3 7" id="KW-1133">Transmembrane helix</keyword>
<keyword evidence="1" id="KW-1003">Cell membrane</keyword>
<evidence type="ECO:0000256" key="5">
    <source>
        <dbReference type="SAM" id="Coils"/>
    </source>
</evidence>
<keyword evidence="2 7" id="KW-0812">Transmembrane</keyword>
<sequence length="118" mass="13533">MRNPIQLFVLIVLIAIGVVLGVMNPHVVTLNLPGYRFEWPLSVVVALALVLGMLLVGLSMLSSWISWRWQLRKANRQLKKCEDEKLRLRQQMHELRHELTLSKAPLSDNDKALPDVRS</sequence>
<keyword evidence="4 7" id="KW-0472">Membrane</keyword>
<feature type="coiled-coil region" evidence="5">
    <location>
        <begin position="71"/>
        <end position="98"/>
    </location>
</feature>
<evidence type="ECO:0000256" key="4">
    <source>
        <dbReference type="ARBA" id="ARBA00023136"/>
    </source>
</evidence>
<feature type="domain" description="Lipopolysaccharide assembly protein A" evidence="8">
    <location>
        <begin position="24"/>
        <end position="85"/>
    </location>
</feature>
<dbReference type="Proteomes" id="UP000198461">
    <property type="component" value="Unassembled WGS sequence"/>
</dbReference>
<dbReference type="AlphaFoldDB" id="A0A1N6FC51"/>
<dbReference type="Pfam" id="PF06305">
    <property type="entry name" value="LapA_dom"/>
    <property type="match status" value="1"/>
</dbReference>
<feature type="transmembrane region" description="Helical" evidence="7">
    <location>
        <begin position="7"/>
        <end position="27"/>
    </location>
</feature>
<evidence type="ECO:0000313" key="9">
    <source>
        <dbReference type="EMBL" id="SIN92766.1"/>
    </source>
</evidence>
<dbReference type="EMBL" id="FSRE01000002">
    <property type="protein sequence ID" value="SIN92766.1"/>
    <property type="molecule type" value="Genomic_DNA"/>
</dbReference>
<dbReference type="RefSeq" id="WP_074201286.1">
    <property type="nucleotide sequence ID" value="NZ_FSRE01000002.1"/>
</dbReference>
<reference evidence="9 10" key="1">
    <citation type="submission" date="2016-11" db="EMBL/GenBank/DDBJ databases">
        <authorList>
            <person name="Jaros S."/>
            <person name="Januszkiewicz K."/>
            <person name="Wedrychowicz H."/>
        </authorList>
    </citation>
    <scope>NUCLEOTIDE SEQUENCE [LARGE SCALE GENOMIC DNA]</scope>
    <source>
        <strain evidence="9 10">DSM 17737</strain>
    </source>
</reference>
<evidence type="ECO:0000313" key="10">
    <source>
        <dbReference type="Proteomes" id="UP000198461"/>
    </source>
</evidence>
<evidence type="ECO:0000256" key="3">
    <source>
        <dbReference type="ARBA" id="ARBA00022989"/>
    </source>
</evidence>
<feature type="region of interest" description="Disordered" evidence="6">
    <location>
        <begin position="99"/>
        <end position="118"/>
    </location>
</feature>
<proteinExistence type="predicted"/>
<name>A0A1N6FC51_9GAMM</name>
<accession>A0A1N6FC51</accession>
<evidence type="ECO:0000259" key="8">
    <source>
        <dbReference type="Pfam" id="PF06305"/>
    </source>
</evidence>
<protein>
    <submittedName>
        <fullName evidence="9">Putative membrane protein</fullName>
    </submittedName>
</protein>
<dbReference type="InterPro" id="IPR010445">
    <property type="entry name" value="LapA_dom"/>
</dbReference>
<evidence type="ECO:0000256" key="2">
    <source>
        <dbReference type="ARBA" id="ARBA00022692"/>
    </source>
</evidence>
<evidence type="ECO:0000256" key="6">
    <source>
        <dbReference type="SAM" id="MobiDB-lite"/>
    </source>
</evidence>
<gene>
    <name evidence="9" type="ORF">SAMN05443662_1015</name>
</gene>
<dbReference type="GO" id="GO:0005886">
    <property type="term" value="C:plasma membrane"/>
    <property type="evidence" value="ECO:0007669"/>
    <property type="project" value="InterPro"/>
</dbReference>
<feature type="transmembrane region" description="Helical" evidence="7">
    <location>
        <begin position="39"/>
        <end position="67"/>
    </location>
</feature>
<feature type="compositionally biased region" description="Basic and acidic residues" evidence="6">
    <location>
        <begin position="108"/>
        <end position="118"/>
    </location>
</feature>
<keyword evidence="10" id="KW-1185">Reference proteome</keyword>
<organism evidence="9 10">
    <name type="scientific">Sulfurivirga caldicuralii</name>
    <dbReference type="NCBI Taxonomy" id="364032"/>
    <lineage>
        <taxon>Bacteria</taxon>
        <taxon>Pseudomonadati</taxon>
        <taxon>Pseudomonadota</taxon>
        <taxon>Gammaproteobacteria</taxon>
        <taxon>Thiotrichales</taxon>
        <taxon>Piscirickettsiaceae</taxon>
        <taxon>Sulfurivirga</taxon>
    </lineage>
</organism>